<sequence>MTDIIVDTQKNSFLLEPEVLHKLEQTAASTELNPGLYVIRIKSGSFNYWGDANKPSEPLVVLWIHGKFINLKTNVEVPATWSTLNGYDDTLTLKILETTTVSAFFFDTNVKDNVGEVVISILPA</sequence>
<dbReference type="HOGENOM" id="CLU_1978793_0_0_3"/>
<gene>
    <name evidence="1" type="ORF">Cylst_5050</name>
</gene>
<proteinExistence type="predicted"/>
<keyword evidence="2" id="KW-1185">Reference proteome</keyword>
<dbReference type="STRING" id="56107.Cylst_5050"/>
<evidence type="ECO:0000313" key="1">
    <source>
        <dbReference type="EMBL" id="AFZ27097.1"/>
    </source>
</evidence>
<dbReference type="OrthoDB" id="573842at2"/>
<accession>K9X651</accession>
<dbReference type="RefSeq" id="WP_015210332.1">
    <property type="nucleotide sequence ID" value="NC_019757.1"/>
</dbReference>
<dbReference type="AlphaFoldDB" id="K9X651"/>
<reference evidence="1 2" key="1">
    <citation type="submission" date="2012-06" db="EMBL/GenBank/DDBJ databases">
        <title>Finished chromosome of genome of Cylindrospermum stagnale PCC 7417.</title>
        <authorList>
            <consortium name="US DOE Joint Genome Institute"/>
            <person name="Gugger M."/>
            <person name="Coursin T."/>
            <person name="Rippka R."/>
            <person name="Tandeau De Marsac N."/>
            <person name="Huntemann M."/>
            <person name="Wei C.-L."/>
            <person name="Han J."/>
            <person name="Detter J.C."/>
            <person name="Han C."/>
            <person name="Tapia R."/>
            <person name="Chen A."/>
            <person name="Kyrpides N."/>
            <person name="Mavromatis K."/>
            <person name="Markowitz V."/>
            <person name="Szeto E."/>
            <person name="Ivanova N."/>
            <person name="Pagani I."/>
            <person name="Pati A."/>
            <person name="Goodwin L."/>
            <person name="Nordberg H.P."/>
            <person name="Cantor M.N."/>
            <person name="Hua S.X."/>
            <person name="Woyke T."/>
            <person name="Kerfeld C.A."/>
        </authorList>
    </citation>
    <scope>NUCLEOTIDE SEQUENCE [LARGE SCALE GENOMIC DNA]</scope>
    <source>
        <strain evidence="1 2">PCC 7417</strain>
    </source>
</reference>
<dbReference type="Proteomes" id="UP000010475">
    <property type="component" value="Chromosome"/>
</dbReference>
<evidence type="ECO:0000313" key="2">
    <source>
        <dbReference type="Proteomes" id="UP000010475"/>
    </source>
</evidence>
<dbReference type="EMBL" id="CP003642">
    <property type="protein sequence ID" value="AFZ27097.1"/>
    <property type="molecule type" value="Genomic_DNA"/>
</dbReference>
<dbReference type="eggNOG" id="COG3391">
    <property type="taxonomic scope" value="Bacteria"/>
</dbReference>
<name>K9X651_9NOST</name>
<protein>
    <submittedName>
        <fullName evidence="1">Uncharacterized protein</fullName>
    </submittedName>
</protein>
<dbReference type="KEGG" id="csg:Cylst_5050"/>
<organism evidence="1 2">
    <name type="scientific">Cylindrospermum stagnale PCC 7417</name>
    <dbReference type="NCBI Taxonomy" id="56107"/>
    <lineage>
        <taxon>Bacteria</taxon>
        <taxon>Bacillati</taxon>
        <taxon>Cyanobacteriota</taxon>
        <taxon>Cyanophyceae</taxon>
        <taxon>Nostocales</taxon>
        <taxon>Nostocaceae</taxon>
        <taxon>Cylindrospermum</taxon>
    </lineage>
</organism>